<protein>
    <recommendedName>
        <fullName evidence="3">PLD phosphodiesterase domain-containing protein</fullName>
    </recommendedName>
</protein>
<keyword evidence="5" id="KW-1185">Reference proteome</keyword>
<dbReference type="SMART" id="SM00155">
    <property type="entry name" value="PLDc"/>
    <property type="match status" value="2"/>
</dbReference>
<organism evidence="4 5">
    <name type="scientific">Polysphondylium violaceum</name>
    <dbReference type="NCBI Taxonomy" id="133409"/>
    <lineage>
        <taxon>Eukaryota</taxon>
        <taxon>Amoebozoa</taxon>
        <taxon>Evosea</taxon>
        <taxon>Eumycetozoa</taxon>
        <taxon>Dictyostelia</taxon>
        <taxon>Dictyosteliales</taxon>
        <taxon>Dictyosteliaceae</taxon>
        <taxon>Polysphondylium</taxon>
    </lineage>
</organism>
<name>A0A8J4UWF6_9MYCE</name>
<dbReference type="AlphaFoldDB" id="A0A8J4UWF6"/>
<dbReference type="OrthoDB" id="1923775at2759"/>
<dbReference type="PROSITE" id="PS50035">
    <property type="entry name" value="PLD"/>
    <property type="match status" value="2"/>
</dbReference>
<sequence>MKSTILTIALMGILLISASNGINVSGSTHKIKLQDGSCDNGSISIAESIPLFLNFSTPLSTHQAWLNLINNAVESIDMGIFYMTLTDGSSLPSEYGGQLGMDIFKALIEAHSRGVKIRIVQNQPSASMPANDTNALANMGAAEVRSINWAKLVGGGILHTKVIVVDQMNVYLGSANCDWRSLAQVKELGVVIENCKDIVEDTQRAFEQYWDAAAMTTLPKEWPMKDDAKYNSKDMAKLILNGDQVYNMFLAVSPPKFMSRHRTGDVDALVAAINAANKTVCISVMDYAPTSFYNRPNFYWPLIDDAIRSAAFNRNVKVRMLVSHWNHTNSKIIPQFLHSLNEVKNVQVRWFVVPDLPFNPQVPYTRVNHAKYMVTEQQSYVGTSNWSWDYFTNTGGLSYNIFNANFTSQLQSIFDRDWNSEYTYPINRW</sequence>
<evidence type="ECO:0000256" key="1">
    <source>
        <dbReference type="ARBA" id="ARBA00008664"/>
    </source>
</evidence>
<feature type="domain" description="PLD phosphodiesterase" evidence="3">
    <location>
        <begin position="154"/>
        <end position="181"/>
    </location>
</feature>
<accession>A0A8J4UWF6</accession>
<evidence type="ECO:0000313" key="5">
    <source>
        <dbReference type="Proteomes" id="UP000695562"/>
    </source>
</evidence>
<dbReference type="Pfam" id="PF13918">
    <property type="entry name" value="PLDc_3"/>
    <property type="match status" value="1"/>
</dbReference>
<dbReference type="InterPro" id="IPR001736">
    <property type="entry name" value="PLipase_D/transphosphatidylase"/>
</dbReference>
<evidence type="ECO:0000259" key="3">
    <source>
        <dbReference type="PROSITE" id="PS50035"/>
    </source>
</evidence>
<dbReference type="InterPro" id="IPR050874">
    <property type="entry name" value="Diverse_PLD-related"/>
</dbReference>
<feature type="signal peptide" evidence="2">
    <location>
        <begin position="1"/>
        <end position="21"/>
    </location>
</feature>
<dbReference type="EMBL" id="AJWJ01000623">
    <property type="protein sequence ID" value="KAF2069645.1"/>
    <property type="molecule type" value="Genomic_DNA"/>
</dbReference>
<reference evidence="4" key="1">
    <citation type="submission" date="2020-01" db="EMBL/GenBank/DDBJ databases">
        <title>Development of genomics and gene disruption for Polysphondylium violaceum indicates a role for the polyketide synthase stlB in stalk morphogenesis.</title>
        <authorList>
            <person name="Narita B."/>
            <person name="Kawabe Y."/>
            <person name="Kin K."/>
            <person name="Saito T."/>
            <person name="Gibbs R."/>
            <person name="Kuspa A."/>
            <person name="Muzny D."/>
            <person name="Queller D."/>
            <person name="Richards S."/>
            <person name="Strassman J."/>
            <person name="Sucgang R."/>
            <person name="Worley K."/>
            <person name="Schaap P."/>
        </authorList>
    </citation>
    <scope>NUCLEOTIDE SEQUENCE</scope>
    <source>
        <strain evidence="4">QSvi11</strain>
    </source>
</reference>
<dbReference type="GO" id="GO:0003824">
    <property type="term" value="F:catalytic activity"/>
    <property type="evidence" value="ECO:0007669"/>
    <property type="project" value="InterPro"/>
</dbReference>
<dbReference type="Proteomes" id="UP000695562">
    <property type="component" value="Unassembled WGS sequence"/>
</dbReference>
<gene>
    <name evidence="4" type="ORF">CYY_009039</name>
</gene>
<comment type="similarity">
    <text evidence="1">Belongs to the phospholipase D family.</text>
</comment>
<evidence type="ECO:0000313" key="4">
    <source>
        <dbReference type="EMBL" id="KAF2069645.1"/>
    </source>
</evidence>
<dbReference type="CDD" id="cd09107">
    <property type="entry name" value="PLDc_vPLD3_4_5_like_2"/>
    <property type="match status" value="1"/>
</dbReference>
<keyword evidence="2" id="KW-0732">Signal</keyword>
<dbReference type="SUPFAM" id="SSF56024">
    <property type="entry name" value="Phospholipase D/nuclease"/>
    <property type="match status" value="2"/>
</dbReference>
<evidence type="ECO:0000256" key="2">
    <source>
        <dbReference type="SAM" id="SignalP"/>
    </source>
</evidence>
<dbReference type="Gene3D" id="3.30.870.10">
    <property type="entry name" value="Endonuclease Chain A"/>
    <property type="match status" value="2"/>
</dbReference>
<feature type="chain" id="PRO_5035285909" description="PLD phosphodiesterase domain-containing protein" evidence="2">
    <location>
        <begin position="22"/>
        <end position="429"/>
    </location>
</feature>
<comment type="caution">
    <text evidence="4">The sequence shown here is derived from an EMBL/GenBank/DDBJ whole genome shotgun (WGS) entry which is preliminary data.</text>
</comment>
<dbReference type="InterPro" id="IPR032803">
    <property type="entry name" value="PLDc_3"/>
</dbReference>
<proteinExistence type="inferred from homology"/>
<dbReference type="PANTHER" id="PTHR10185">
    <property type="entry name" value="PHOSPHOLIPASE D - RELATED"/>
    <property type="match status" value="1"/>
</dbReference>
<feature type="domain" description="PLD phosphodiesterase" evidence="3">
    <location>
        <begin position="364"/>
        <end position="390"/>
    </location>
</feature>
<dbReference type="CDD" id="cd09106">
    <property type="entry name" value="PLDc_vPLD3_4_5_like_1"/>
    <property type="match status" value="1"/>
</dbReference>
<dbReference type="PANTHER" id="PTHR10185:SF17">
    <property type="entry name" value="GM01519P-RELATED"/>
    <property type="match status" value="1"/>
</dbReference>